<dbReference type="EMBL" id="FNCO01000023">
    <property type="protein sequence ID" value="SDJ21451.1"/>
    <property type="molecule type" value="Genomic_DNA"/>
</dbReference>
<dbReference type="SUPFAM" id="SSF56349">
    <property type="entry name" value="DNA breaking-rejoining enzymes"/>
    <property type="match status" value="1"/>
</dbReference>
<keyword evidence="6" id="KW-1185">Reference proteome</keyword>
<evidence type="ECO:0000256" key="1">
    <source>
        <dbReference type="ARBA" id="ARBA00004496"/>
    </source>
</evidence>
<evidence type="ECO:0000259" key="4">
    <source>
        <dbReference type="PROSITE" id="PS51898"/>
    </source>
</evidence>
<keyword evidence="2" id="KW-0229">DNA integration</keyword>
<evidence type="ECO:0000256" key="3">
    <source>
        <dbReference type="ARBA" id="ARBA00023172"/>
    </source>
</evidence>
<protein>
    <submittedName>
        <fullName evidence="5">Site-specific recombinase XerD</fullName>
    </submittedName>
</protein>
<dbReference type="RefSeq" id="WP_074758672.1">
    <property type="nucleotide sequence ID" value="NZ_FNCO01000023.1"/>
</dbReference>
<dbReference type="PANTHER" id="PTHR30349">
    <property type="entry name" value="PHAGE INTEGRASE-RELATED"/>
    <property type="match status" value="1"/>
</dbReference>
<gene>
    <name evidence="5" type="ORF">SAMN05216605_12383</name>
</gene>
<dbReference type="InterPro" id="IPR050090">
    <property type="entry name" value="Tyrosine_recombinase_XerCD"/>
</dbReference>
<dbReference type="Proteomes" id="UP000182894">
    <property type="component" value="Unassembled WGS sequence"/>
</dbReference>
<proteinExistence type="predicted"/>
<dbReference type="GO" id="GO:0003677">
    <property type="term" value="F:DNA binding"/>
    <property type="evidence" value="ECO:0007669"/>
    <property type="project" value="InterPro"/>
</dbReference>
<dbReference type="GO" id="GO:0015074">
    <property type="term" value="P:DNA integration"/>
    <property type="evidence" value="ECO:0007669"/>
    <property type="project" value="UniProtKB-KW"/>
</dbReference>
<dbReference type="PROSITE" id="PS51898">
    <property type="entry name" value="TYR_RECOMBINASE"/>
    <property type="match status" value="1"/>
</dbReference>
<dbReference type="OrthoDB" id="8610787at2"/>
<dbReference type="InterPro" id="IPR011010">
    <property type="entry name" value="DNA_brk_join_enz"/>
</dbReference>
<dbReference type="STRING" id="89065.SAMN05216605_12383"/>
<dbReference type="CDD" id="cd00397">
    <property type="entry name" value="DNA_BRE_C"/>
    <property type="match status" value="1"/>
</dbReference>
<keyword evidence="3" id="KW-0233">DNA recombination</keyword>
<comment type="subcellular location">
    <subcellularLocation>
        <location evidence="1">Cytoplasm</location>
    </subcellularLocation>
</comment>
<dbReference type="Pfam" id="PF00589">
    <property type="entry name" value="Phage_integrase"/>
    <property type="match status" value="1"/>
</dbReference>
<evidence type="ECO:0000313" key="5">
    <source>
        <dbReference type="EMBL" id="SDJ21451.1"/>
    </source>
</evidence>
<reference evidence="6" key="1">
    <citation type="submission" date="2016-10" db="EMBL/GenBank/DDBJ databases">
        <authorList>
            <person name="Varghese N."/>
            <person name="Submissions S."/>
        </authorList>
    </citation>
    <scope>NUCLEOTIDE SEQUENCE [LARGE SCALE GENOMIC DNA]</scope>
    <source>
        <strain evidence="6">ATCC 700689</strain>
    </source>
</reference>
<dbReference type="InterPro" id="IPR013762">
    <property type="entry name" value="Integrase-like_cat_sf"/>
</dbReference>
<feature type="domain" description="Tyr recombinase" evidence="4">
    <location>
        <begin position="170"/>
        <end position="375"/>
    </location>
</feature>
<dbReference type="AlphaFoldDB" id="A0A1G8RWV9"/>
<name>A0A1G8RWV9_9PSED</name>
<dbReference type="GO" id="GO:0006310">
    <property type="term" value="P:DNA recombination"/>
    <property type="evidence" value="ECO:0007669"/>
    <property type="project" value="UniProtKB-KW"/>
</dbReference>
<dbReference type="PANTHER" id="PTHR30349:SF77">
    <property type="entry name" value="TYROSINE RECOMBINASE XERC"/>
    <property type="match status" value="1"/>
</dbReference>
<dbReference type="InterPro" id="IPR002104">
    <property type="entry name" value="Integrase_catalytic"/>
</dbReference>
<evidence type="ECO:0000313" key="6">
    <source>
        <dbReference type="Proteomes" id="UP000182894"/>
    </source>
</evidence>
<dbReference type="GO" id="GO:0005737">
    <property type="term" value="C:cytoplasm"/>
    <property type="evidence" value="ECO:0007669"/>
    <property type="project" value="UniProtKB-SubCell"/>
</dbReference>
<sequence length="383" mass="43241">MNDMPKGLLVQPDFLVSGEIELLHSPYPSGFVALPDMIQAASDIEAAAMWLKTQSSNDKSHRVMRKEVERFILWALHTRGKQLSQINVMDVKAYAEFIKDPQPQEIWVSPTKRARKHVDWKPFAGPLSVASQRFALIQIGSMYKWMVQGGRLRGNPVALMKKPQLLVENSVKRFLPEEGINLAFEVIENTKNPLKRARDHFMLSLFYLTGLRTFEGTSANMGEIKQAPSGNRWLPVLGKGYKTRNVPISDALYEDLLQYREAFNLPREILPGDTTPLLLASNSKKSRAHNATVLTSMKGIMKRAAVLAAERGQFELSERLEEATTHWLRHSCFSHLAKETGDLVMIRTLAGHSKIETTSRYMHTEDEALFKGVTTALSTPRLT</sequence>
<dbReference type="Gene3D" id="1.10.443.10">
    <property type="entry name" value="Intergrase catalytic core"/>
    <property type="match status" value="1"/>
</dbReference>
<accession>A0A1G8RWV9</accession>
<evidence type="ECO:0000256" key="2">
    <source>
        <dbReference type="ARBA" id="ARBA00022908"/>
    </source>
</evidence>
<organism evidence="5 6">
    <name type="scientific">Pseudomonas abietaniphila</name>
    <dbReference type="NCBI Taxonomy" id="89065"/>
    <lineage>
        <taxon>Bacteria</taxon>
        <taxon>Pseudomonadati</taxon>
        <taxon>Pseudomonadota</taxon>
        <taxon>Gammaproteobacteria</taxon>
        <taxon>Pseudomonadales</taxon>
        <taxon>Pseudomonadaceae</taxon>
        <taxon>Pseudomonas</taxon>
    </lineage>
</organism>